<dbReference type="PANTHER" id="PTHR11138:SF5">
    <property type="entry name" value="METHIONYL-TRNA FORMYLTRANSFERASE, MITOCHONDRIAL"/>
    <property type="match status" value="1"/>
</dbReference>
<dbReference type="SUPFAM" id="SSF53328">
    <property type="entry name" value="Formyltransferase"/>
    <property type="match status" value="1"/>
</dbReference>
<name>A0A7C2Z2K0_9AQUI</name>
<dbReference type="InterPro" id="IPR036477">
    <property type="entry name" value="Formyl_transf_N_sf"/>
</dbReference>
<dbReference type="NCBIfam" id="TIGR00460">
    <property type="entry name" value="fmt"/>
    <property type="match status" value="1"/>
</dbReference>
<protein>
    <recommendedName>
        <fullName evidence="2 5">Methionyl-tRNA formyltransferase</fullName>
        <ecNumber evidence="2 5">2.1.2.9</ecNumber>
    </recommendedName>
</protein>
<dbReference type="InterPro" id="IPR044135">
    <property type="entry name" value="Met-tRNA-FMT_C"/>
</dbReference>
<evidence type="ECO:0000256" key="5">
    <source>
        <dbReference type="HAMAP-Rule" id="MF_00182"/>
    </source>
</evidence>
<dbReference type="PANTHER" id="PTHR11138">
    <property type="entry name" value="METHIONYL-TRNA FORMYLTRANSFERASE"/>
    <property type="match status" value="1"/>
</dbReference>
<evidence type="ECO:0000256" key="3">
    <source>
        <dbReference type="ARBA" id="ARBA00022679"/>
    </source>
</evidence>
<comment type="function">
    <text evidence="5">Attaches a formyl group to the free amino group of methionyl-tRNA(fMet). The formyl group appears to play a dual role in the initiator identity of N-formylmethionyl-tRNA by promoting its recognition by IF2 and preventing the misappropriation of this tRNA by the elongation apparatus.</text>
</comment>
<dbReference type="Pfam" id="PF02911">
    <property type="entry name" value="Formyl_trans_C"/>
    <property type="match status" value="1"/>
</dbReference>
<dbReference type="Gene3D" id="3.40.50.12230">
    <property type="match status" value="1"/>
</dbReference>
<comment type="catalytic activity">
    <reaction evidence="5">
        <text>L-methionyl-tRNA(fMet) + (6R)-10-formyltetrahydrofolate = N-formyl-L-methionyl-tRNA(fMet) + (6S)-5,6,7,8-tetrahydrofolate + H(+)</text>
        <dbReference type="Rhea" id="RHEA:24380"/>
        <dbReference type="Rhea" id="RHEA-COMP:9952"/>
        <dbReference type="Rhea" id="RHEA-COMP:9953"/>
        <dbReference type="ChEBI" id="CHEBI:15378"/>
        <dbReference type="ChEBI" id="CHEBI:57453"/>
        <dbReference type="ChEBI" id="CHEBI:78530"/>
        <dbReference type="ChEBI" id="CHEBI:78844"/>
        <dbReference type="ChEBI" id="CHEBI:195366"/>
        <dbReference type="EC" id="2.1.2.9"/>
    </reaction>
</comment>
<dbReference type="EMBL" id="DSFP01000040">
    <property type="protein sequence ID" value="HEW45989.1"/>
    <property type="molecule type" value="Genomic_DNA"/>
</dbReference>
<dbReference type="Pfam" id="PF00551">
    <property type="entry name" value="Formyl_trans_N"/>
    <property type="match status" value="1"/>
</dbReference>
<feature type="domain" description="Formyl transferase N-terminal" evidence="6">
    <location>
        <begin position="1"/>
        <end position="177"/>
    </location>
</feature>
<evidence type="ECO:0000313" key="8">
    <source>
        <dbReference type="EMBL" id="HEW45989.1"/>
    </source>
</evidence>
<evidence type="ECO:0000259" key="7">
    <source>
        <dbReference type="Pfam" id="PF02911"/>
    </source>
</evidence>
<dbReference type="InterPro" id="IPR041711">
    <property type="entry name" value="Met-tRNA-FMT_N"/>
</dbReference>
<dbReference type="CDD" id="cd08704">
    <property type="entry name" value="Met_tRNA_FMT_C"/>
    <property type="match status" value="1"/>
</dbReference>
<dbReference type="InterPro" id="IPR005794">
    <property type="entry name" value="Fmt"/>
</dbReference>
<dbReference type="InterPro" id="IPR005793">
    <property type="entry name" value="Formyl_trans_C"/>
</dbReference>
<proteinExistence type="inferred from homology"/>
<evidence type="ECO:0000256" key="1">
    <source>
        <dbReference type="ARBA" id="ARBA00010699"/>
    </source>
</evidence>
<dbReference type="AlphaFoldDB" id="A0A7C2Z2K0"/>
<comment type="caution">
    <text evidence="8">The sequence shown here is derived from an EMBL/GenBank/DDBJ whole genome shotgun (WGS) entry which is preliminary data.</text>
</comment>
<dbReference type="HAMAP" id="MF_00182">
    <property type="entry name" value="Formyl_trans"/>
    <property type="match status" value="1"/>
</dbReference>
<dbReference type="GO" id="GO:0004479">
    <property type="term" value="F:methionyl-tRNA formyltransferase activity"/>
    <property type="evidence" value="ECO:0007669"/>
    <property type="project" value="UniProtKB-UniRule"/>
</dbReference>
<dbReference type="GO" id="GO:0005829">
    <property type="term" value="C:cytosol"/>
    <property type="evidence" value="ECO:0007669"/>
    <property type="project" value="TreeGrafter"/>
</dbReference>
<evidence type="ECO:0000256" key="2">
    <source>
        <dbReference type="ARBA" id="ARBA00012261"/>
    </source>
</evidence>
<evidence type="ECO:0000256" key="4">
    <source>
        <dbReference type="ARBA" id="ARBA00022917"/>
    </source>
</evidence>
<dbReference type="InterPro" id="IPR011034">
    <property type="entry name" value="Formyl_transferase-like_C_sf"/>
</dbReference>
<dbReference type="SUPFAM" id="SSF50486">
    <property type="entry name" value="FMT C-terminal domain-like"/>
    <property type="match status" value="1"/>
</dbReference>
<evidence type="ECO:0000259" key="6">
    <source>
        <dbReference type="Pfam" id="PF00551"/>
    </source>
</evidence>
<sequence>MRLLFFGTPDFAVPSLLRLTKEFNVVGLVCQPDRPSGRGQRLTPPPTKMVAKELGIEAFQPEKKAQIMPIVESLKPDCIVVVAYGKILPPDVINYPRYGCINLHASLLPAYRGSAPIHRALMAGEKKTGNTVMLMDEGMDTGAILSQEKEEILEEDNLKSLSERLSQRGADLLVRTLKDWFEGKIEPIPQDHKRATYAPPIQKEEYRICWKAQAESVKDRIRGLYPDCYTFTEKGERVKVLKVKVVQGEGSPGEVLDRKRLIVACGEGAVEVLELISPKGKLMSGEEFMRGYKVERFY</sequence>
<dbReference type="CDD" id="cd08646">
    <property type="entry name" value="FMT_core_Met-tRNA-FMT_N"/>
    <property type="match status" value="1"/>
</dbReference>
<gene>
    <name evidence="5" type="primary">fmt</name>
    <name evidence="8" type="ORF">ENO47_04875</name>
</gene>
<accession>A0A7C2Z2K0</accession>
<feature type="binding site" evidence="5">
    <location>
        <begin position="106"/>
        <end position="109"/>
    </location>
    <ligand>
        <name>(6S)-5,6,7,8-tetrahydrofolate</name>
        <dbReference type="ChEBI" id="CHEBI:57453"/>
    </ligand>
</feature>
<feature type="domain" description="Formyl transferase C-terminal" evidence="7">
    <location>
        <begin position="201"/>
        <end position="292"/>
    </location>
</feature>
<dbReference type="EC" id="2.1.2.9" evidence="2 5"/>
<keyword evidence="3 5" id="KW-0808">Transferase</keyword>
<dbReference type="PROSITE" id="PS00373">
    <property type="entry name" value="GART"/>
    <property type="match status" value="1"/>
</dbReference>
<keyword evidence="4 5" id="KW-0648">Protein biosynthesis</keyword>
<dbReference type="InterPro" id="IPR001555">
    <property type="entry name" value="GART_AS"/>
</dbReference>
<comment type="similarity">
    <text evidence="1 5">Belongs to the Fmt family.</text>
</comment>
<organism evidence="8">
    <name type="scientific">Hydrogenobacter sp</name>
    <dbReference type="NCBI Taxonomy" id="2152829"/>
    <lineage>
        <taxon>Bacteria</taxon>
        <taxon>Pseudomonadati</taxon>
        <taxon>Aquificota</taxon>
        <taxon>Aquificia</taxon>
        <taxon>Aquificales</taxon>
        <taxon>Aquificaceae</taxon>
        <taxon>Hydrogenobacter</taxon>
    </lineage>
</organism>
<reference evidence="8" key="1">
    <citation type="journal article" date="2020" name="mSystems">
        <title>Genome- and Community-Level Interaction Insights into Carbon Utilization and Element Cycling Functions of Hydrothermarchaeota in Hydrothermal Sediment.</title>
        <authorList>
            <person name="Zhou Z."/>
            <person name="Liu Y."/>
            <person name="Xu W."/>
            <person name="Pan J."/>
            <person name="Luo Z.H."/>
            <person name="Li M."/>
        </authorList>
    </citation>
    <scope>NUCLEOTIDE SEQUENCE [LARGE SCALE GENOMIC DNA]</scope>
    <source>
        <strain evidence="8">SpSt-132</strain>
    </source>
</reference>
<dbReference type="FunFam" id="3.40.50.12230:FF:000001">
    <property type="entry name" value="Methionyl-tRNA formyltransferase"/>
    <property type="match status" value="1"/>
</dbReference>
<dbReference type="InterPro" id="IPR002376">
    <property type="entry name" value="Formyl_transf_N"/>
</dbReference>